<keyword evidence="9 10" id="KW-0234">DNA repair</keyword>
<evidence type="ECO:0000256" key="6">
    <source>
        <dbReference type="ARBA" id="ARBA00022839"/>
    </source>
</evidence>
<evidence type="ECO:0000256" key="3">
    <source>
        <dbReference type="ARBA" id="ARBA00022763"/>
    </source>
</evidence>
<keyword evidence="4 10" id="KW-0378">Hydrolase</keyword>
<dbReference type="HAMAP" id="MF_01486">
    <property type="entry name" value="RecC"/>
    <property type="match status" value="1"/>
</dbReference>
<reference evidence="12 13" key="1">
    <citation type="submission" date="2024-07" db="EMBL/GenBank/DDBJ databases">
        <title>Uliginosibacterium paludis KCTC:42655.</title>
        <authorList>
            <person name="Kim M.K."/>
        </authorList>
    </citation>
    <scope>NUCLEOTIDE SEQUENCE [LARGE SCALE GENOMIC DNA]</scope>
    <source>
        <strain evidence="12 13">KCTC 42655</strain>
    </source>
</reference>
<keyword evidence="5 10" id="KW-0347">Helicase</keyword>
<dbReference type="Pfam" id="PF04257">
    <property type="entry name" value="Exonuc_V_gamma"/>
    <property type="match status" value="1"/>
</dbReference>
<dbReference type="PIRSF" id="PIRSF000980">
    <property type="entry name" value="RecC"/>
    <property type="match status" value="1"/>
</dbReference>
<dbReference type="RefSeq" id="WP_345929588.1">
    <property type="nucleotide sequence ID" value="NZ_JBDIVF010000010.1"/>
</dbReference>
<dbReference type="Gene3D" id="1.10.10.160">
    <property type="match status" value="1"/>
</dbReference>
<keyword evidence="1 10" id="KW-0540">Nuclease</keyword>
<keyword evidence="13" id="KW-1185">Reference proteome</keyword>
<dbReference type="SUPFAM" id="SSF52980">
    <property type="entry name" value="Restriction endonuclease-like"/>
    <property type="match status" value="1"/>
</dbReference>
<name>A0ABV2CUF3_9RHOO</name>
<dbReference type="NCBIfam" id="TIGR01450">
    <property type="entry name" value="recC"/>
    <property type="match status" value="1"/>
</dbReference>
<sequence>MSDREIAPGLMILHGNQPELLRQLVVHWFRAHPLAPLEDEIVLVQSNGIAQWLKQALAAHDSGRPEGGIGIAAAFDLQLPSRFMWLAYRAVLGEAAVPEASPFDKAILLWRLMRLLPRLATQPGYAPLARFLATDADLRKRYQLAGRVADLFDQYQVYRADWLEAWADGQDVLRHADGRETRLDDESRWQALLWRELLADAGGARSSGRAAVHQQFLEAADALAQRPPLLPRRVTVFGLSSLPRQSLEVLRKIARFTQVILCVNNPCEHYWANLVSGRDEARRRSGRHRSRPGTPLEIAPEALHLHAHPLLAAWGKQGRDYIALLDELDEPEQYRGHFEQVGERIDLFESPGSATLLRQLQDDILQSRPLTESRALGRSLDPARDDSIRFHIAHSAQREVEILHDQLLAAFDADPTLRPRDVIVMMPDIDAYAPHIAAVFGQIPQQDPRHIPFSIADLGSQRQAPVTSALHYLLRLPEARFAASEILDLLDVPAIQQRLAIEPADLPRLQQWIAQSGIRWGLDDAHRKGITGNAQLQNTWLAGLRAMLLGYANGIDPAGREDLSWHDIEPFGEVAGLDAALIGPLERLVARLAHLLESFSTPATPALWGARLSALLRDFFSPAAPEDSFLLQQMQTSLETWLEACEAAGADEALPLEIVREHWLGQLESGSLSRRFMDGRLTFATLMPMRAIPFRRVCLLGMNDGDYPRSRPPLDFDLMARDSRAGDRSRRDDDRYLFLEALLAAREHLHVSWVGRSAQDNQERPASVLVGQLRDHLAAGWQLAGQPEEAPRHALLDAITVEHRLQAFSPAYFGTSPALFSYAREWEFSPELKREAGDTALPLPVLDAPISLDTLIRFLKDPVRHFFRERLRVDFSLRDLASEDDEPFALDALESWSLQDELIAARLDALDHGDDDARAAELGLARIRRRGGLAIGALGTLQSEQLSAPLNELFQRYREALGGEAESPGNTLNIREVFATPAGPVTLAGQIPRCHSRGDERLRVLVANRSLMDRKKPRRSALIEAWVAHLACHLDGTPTRSVVVGKDASLTLAALGADDARMLLETLLHACIEGLCRPLPFMPRTGFAWLEGANKSAADAEQAARKAYEGDGFNGYAELDGKPWLRRCYPDFASLSASGEFTRCCERLLGPILASGEES</sequence>
<dbReference type="InterPro" id="IPR011335">
    <property type="entry name" value="Restrct_endonuc-II-like"/>
</dbReference>
<dbReference type="GO" id="GO:0008854">
    <property type="term" value="F:exodeoxyribonuclease V activity"/>
    <property type="evidence" value="ECO:0007669"/>
    <property type="project" value="UniProtKB-EC"/>
</dbReference>
<gene>
    <name evidence="10 12" type="primary">recC</name>
    <name evidence="12" type="ORF">ABVT11_17025</name>
</gene>
<organism evidence="12 13">
    <name type="scientific">Uliginosibacterium paludis</name>
    <dbReference type="NCBI Taxonomy" id="1615952"/>
    <lineage>
        <taxon>Bacteria</taxon>
        <taxon>Pseudomonadati</taxon>
        <taxon>Pseudomonadota</taxon>
        <taxon>Betaproteobacteria</taxon>
        <taxon>Rhodocyclales</taxon>
        <taxon>Zoogloeaceae</taxon>
        <taxon>Uliginosibacterium</taxon>
    </lineage>
</organism>
<dbReference type="Gene3D" id="3.40.50.10930">
    <property type="match status" value="1"/>
</dbReference>
<evidence type="ECO:0000256" key="7">
    <source>
        <dbReference type="ARBA" id="ARBA00022840"/>
    </source>
</evidence>
<keyword evidence="3 10" id="KW-0227">DNA damage</keyword>
<evidence type="ECO:0000256" key="9">
    <source>
        <dbReference type="ARBA" id="ARBA00023204"/>
    </source>
</evidence>
<keyword evidence="6 10" id="KW-0269">Exonuclease</keyword>
<comment type="subunit">
    <text evidence="10">Heterotrimer of RecB, RecC and RecD. All subunits contribute to DNA-binding.</text>
</comment>
<accession>A0ABV2CUF3</accession>
<dbReference type="InterPro" id="IPR006697">
    <property type="entry name" value="RecC"/>
</dbReference>
<evidence type="ECO:0000256" key="10">
    <source>
        <dbReference type="HAMAP-Rule" id="MF_01486"/>
    </source>
</evidence>
<dbReference type="PANTHER" id="PTHR30591:SF1">
    <property type="entry name" value="RECBCD ENZYME SUBUNIT RECC"/>
    <property type="match status" value="1"/>
</dbReference>
<comment type="function">
    <text evidence="10">A helicase/nuclease that prepares dsDNA breaks (DSB) for recombinational DNA repair. Binds to DSBs and unwinds DNA via a highly rapid and processive ATP-dependent bidirectional helicase activity. Unwinds dsDNA until it encounters a Chi (crossover hotspot instigator) sequence from the 3' direction. Cuts ssDNA a few nucleotides 3' to the Chi site. The properties and activities of the enzyme are changed at Chi. The Chi-altered holoenzyme produces a long 3'-ssDNA overhang and facilitates RecA-binding to the ssDNA for homologous DNA recombination and repair. Holoenzyme degrades any linearized DNA that is unable to undergo homologous recombination. In the holoenzyme this subunit recognizes the wild-type Chi sequence, and when added to isolated RecB increases its ATP-dependent helicase processivity.</text>
</comment>
<evidence type="ECO:0000256" key="4">
    <source>
        <dbReference type="ARBA" id="ARBA00022801"/>
    </source>
</evidence>
<keyword evidence="2 10" id="KW-0547">Nucleotide-binding</keyword>
<dbReference type="InterPro" id="IPR027417">
    <property type="entry name" value="P-loop_NTPase"/>
</dbReference>
<dbReference type="InterPro" id="IPR041500">
    <property type="entry name" value="RecC_C"/>
</dbReference>
<comment type="similarity">
    <text evidence="10">Belongs to the RecC family.</text>
</comment>
<feature type="domain" description="RecC C-terminal" evidence="11">
    <location>
        <begin position="848"/>
        <end position="1092"/>
    </location>
</feature>
<dbReference type="InterPro" id="IPR013986">
    <property type="entry name" value="DExx_box_DNA_helicase_dom_sf"/>
</dbReference>
<dbReference type="Proteomes" id="UP001548590">
    <property type="component" value="Unassembled WGS sequence"/>
</dbReference>
<evidence type="ECO:0000259" key="11">
    <source>
        <dbReference type="Pfam" id="PF17946"/>
    </source>
</evidence>
<keyword evidence="8 10" id="KW-0238">DNA-binding</keyword>
<dbReference type="Gene3D" id="3.40.50.300">
    <property type="entry name" value="P-loop containing nucleotide triphosphate hydrolases"/>
    <property type="match status" value="2"/>
</dbReference>
<proteinExistence type="inferred from homology"/>
<evidence type="ECO:0000256" key="1">
    <source>
        <dbReference type="ARBA" id="ARBA00022722"/>
    </source>
</evidence>
<dbReference type="Gene3D" id="1.10.10.990">
    <property type="match status" value="1"/>
</dbReference>
<protein>
    <recommendedName>
        <fullName evidence="10">RecBCD enzyme subunit RecC</fullName>
    </recommendedName>
    <alternativeName>
        <fullName evidence="10">Exonuclease V subunit RecC</fullName>
        <shortName evidence="10">ExoV subunit RecC</shortName>
    </alternativeName>
    <alternativeName>
        <fullName evidence="10">Helicase/nuclease RecBCD subunit RecC</fullName>
    </alternativeName>
</protein>
<dbReference type="EMBL" id="JBEWLZ010000013">
    <property type="protein sequence ID" value="MET1491545.1"/>
    <property type="molecule type" value="Genomic_DNA"/>
</dbReference>
<dbReference type="PANTHER" id="PTHR30591">
    <property type="entry name" value="RECBCD ENZYME SUBUNIT RECC"/>
    <property type="match status" value="1"/>
</dbReference>
<comment type="miscellaneous">
    <text evidence="10">In the RecBCD complex, RecB has a slow 3'-5' helicase, an exonuclease activity and loads RecA onto ssDNA, RecD has a fast 5'-3' helicase activity, while RecC stimulates the ATPase and processivity of the RecB helicase and contributes to recognition of the Chi site.</text>
</comment>
<evidence type="ECO:0000256" key="5">
    <source>
        <dbReference type="ARBA" id="ARBA00022806"/>
    </source>
</evidence>
<evidence type="ECO:0000256" key="8">
    <source>
        <dbReference type="ARBA" id="ARBA00023125"/>
    </source>
</evidence>
<comment type="caution">
    <text evidence="12">The sequence shown here is derived from an EMBL/GenBank/DDBJ whole genome shotgun (WGS) entry which is preliminary data.</text>
</comment>
<evidence type="ECO:0000313" key="12">
    <source>
        <dbReference type="EMBL" id="MET1491545.1"/>
    </source>
</evidence>
<dbReference type="Pfam" id="PF17946">
    <property type="entry name" value="RecC_C"/>
    <property type="match status" value="1"/>
</dbReference>
<keyword evidence="7 10" id="KW-0067">ATP-binding</keyword>
<evidence type="ECO:0000256" key="2">
    <source>
        <dbReference type="ARBA" id="ARBA00022741"/>
    </source>
</evidence>
<dbReference type="SUPFAM" id="SSF52540">
    <property type="entry name" value="P-loop containing nucleoside triphosphate hydrolases"/>
    <property type="match status" value="2"/>
</dbReference>
<evidence type="ECO:0000313" key="13">
    <source>
        <dbReference type="Proteomes" id="UP001548590"/>
    </source>
</evidence>